<evidence type="ECO:0000256" key="6">
    <source>
        <dbReference type="SAM" id="MobiDB-lite"/>
    </source>
</evidence>
<dbReference type="Pfam" id="PF00173">
    <property type="entry name" value="Cyt-b5"/>
    <property type="match status" value="1"/>
</dbReference>
<dbReference type="PANTHER" id="PTHR19359">
    <property type="entry name" value="CYTOCHROME B5"/>
    <property type="match status" value="1"/>
</dbReference>
<dbReference type="SMART" id="SM01117">
    <property type="entry name" value="Cyt-b5"/>
    <property type="match status" value="1"/>
</dbReference>
<evidence type="ECO:0000259" key="7">
    <source>
        <dbReference type="PROSITE" id="PS50255"/>
    </source>
</evidence>
<reference evidence="8 9" key="1">
    <citation type="submission" date="2017-12" db="EMBL/GenBank/DDBJ databases">
        <title>Sequencing, de novo assembly and annotation of complete genome of a new Thraustochytrid species, strain FCC1311.</title>
        <authorList>
            <person name="Sedici K."/>
            <person name="Godart F."/>
            <person name="Aiese Cigliano R."/>
            <person name="Sanseverino W."/>
            <person name="Barakat M."/>
            <person name="Ortet P."/>
            <person name="Marechal E."/>
            <person name="Cagnac O."/>
            <person name="Amato A."/>
        </authorList>
    </citation>
    <scope>NUCLEOTIDE SEQUENCE [LARGE SCALE GENOMIC DNA]</scope>
</reference>
<dbReference type="InterPro" id="IPR036400">
    <property type="entry name" value="Cyt_B5-like_heme/steroid_sf"/>
</dbReference>
<dbReference type="PROSITE" id="PS50255">
    <property type="entry name" value="CYTOCHROME_B5_2"/>
    <property type="match status" value="1"/>
</dbReference>
<feature type="region of interest" description="Disordered" evidence="6">
    <location>
        <begin position="1"/>
        <end position="23"/>
    </location>
</feature>
<dbReference type="AlphaFoldDB" id="A0A2R5G273"/>
<comment type="similarity">
    <text evidence="4 5">Belongs to the cytochrome b5 family.</text>
</comment>
<dbReference type="InterPro" id="IPR001199">
    <property type="entry name" value="Cyt_B5-like_heme/steroid-bd"/>
</dbReference>
<keyword evidence="2 5" id="KW-0479">Metal-binding</keyword>
<evidence type="ECO:0000313" key="9">
    <source>
        <dbReference type="Proteomes" id="UP000241890"/>
    </source>
</evidence>
<dbReference type="InterPro" id="IPR018506">
    <property type="entry name" value="Cyt_B5_heme-BS"/>
</dbReference>
<accession>A0A2R5G273</accession>
<name>A0A2R5G273_9STRA</name>
<evidence type="ECO:0000256" key="3">
    <source>
        <dbReference type="ARBA" id="ARBA00023004"/>
    </source>
</evidence>
<dbReference type="OrthoDB" id="260519at2759"/>
<evidence type="ECO:0000256" key="2">
    <source>
        <dbReference type="ARBA" id="ARBA00022723"/>
    </source>
</evidence>
<organism evidence="8 9">
    <name type="scientific">Hondaea fermentalgiana</name>
    <dbReference type="NCBI Taxonomy" id="2315210"/>
    <lineage>
        <taxon>Eukaryota</taxon>
        <taxon>Sar</taxon>
        <taxon>Stramenopiles</taxon>
        <taxon>Bigyra</taxon>
        <taxon>Labyrinthulomycetes</taxon>
        <taxon>Thraustochytrida</taxon>
        <taxon>Thraustochytriidae</taxon>
        <taxon>Hondaea</taxon>
    </lineage>
</organism>
<keyword evidence="3 5" id="KW-0408">Iron</keyword>
<dbReference type="PRINTS" id="PR00363">
    <property type="entry name" value="CYTOCHROMEB5"/>
</dbReference>
<dbReference type="Proteomes" id="UP000241890">
    <property type="component" value="Unassembled WGS sequence"/>
</dbReference>
<dbReference type="GO" id="GO:0020037">
    <property type="term" value="F:heme binding"/>
    <property type="evidence" value="ECO:0007669"/>
    <property type="project" value="UniProtKB-UniRule"/>
</dbReference>
<feature type="domain" description="Cytochrome b5 heme-binding" evidence="7">
    <location>
        <begin position="82"/>
        <end position="158"/>
    </location>
</feature>
<dbReference type="GO" id="GO:0016020">
    <property type="term" value="C:membrane"/>
    <property type="evidence" value="ECO:0007669"/>
    <property type="project" value="TreeGrafter"/>
</dbReference>
<sequence length="178" mass="19342">MVHALSGTARHGSSLGMRGRFESVGNPQDTEYKIVAEREAAVVARTTPQPAGPETPGDRAACELCQQHGTRRVSGSRGVAPDLFVTMCEVRIHDSKEDCWIIAKGRVFDVTNYIEDHPGGQRSLVRRAGGAQDCEEDLNFHSRHGRSVWERLCIGQIIPCETPPGELHGAGGEVCVIL</sequence>
<evidence type="ECO:0000256" key="4">
    <source>
        <dbReference type="ARBA" id="ARBA00038168"/>
    </source>
</evidence>
<dbReference type="GO" id="GO:0046872">
    <property type="term" value="F:metal ion binding"/>
    <property type="evidence" value="ECO:0007669"/>
    <property type="project" value="UniProtKB-UniRule"/>
</dbReference>
<dbReference type="EMBL" id="BEYU01000001">
    <property type="protein sequence ID" value="GBG23828.1"/>
    <property type="molecule type" value="Genomic_DNA"/>
</dbReference>
<proteinExistence type="inferred from homology"/>
<protein>
    <submittedName>
        <fullName evidence="8">Cytochrome b5</fullName>
    </submittedName>
</protein>
<evidence type="ECO:0000256" key="1">
    <source>
        <dbReference type="ARBA" id="ARBA00022617"/>
    </source>
</evidence>
<dbReference type="FunFam" id="3.10.120.10:FF:000007">
    <property type="entry name" value="Sulfite oxidase, mitochondrial"/>
    <property type="match status" value="1"/>
</dbReference>
<evidence type="ECO:0000313" key="8">
    <source>
        <dbReference type="EMBL" id="GBG23828.1"/>
    </source>
</evidence>
<dbReference type="PROSITE" id="PS00191">
    <property type="entry name" value="CYTOCHROME_B5_1"/>
    <property type="match status" value="1"/>
</dbReference>
<dbReference type="PANTHER" id="PTHR19359:SF146">
    <property type="entry name" value="B5, PUTATIVE-RELATED"/>
    <property type="match status" value="1"/>
</dbReference>
<gene>
    <name evidence="8" type="ORF">FCC1311_000482</name>
</gene>
<keyword evidence="9" id="KW-1185">Reference proteome</keyword>
<dbReference type="InterPro" id="IPR050668">
    <property type="entry name" value="Cytochrome_b5"/>
</dbReference>
<dbReference type="Gene3D" id="3.10.120.10">
    <property type="entry name" value="Cytochrome b5-like heme/steroid binding domain"/>
    <property type="match status" value="1"/>
</dbReference>
<evidence type="ECO:0000256" key="5">
    <source>
        <dbReference type="RuleBase" id="RU362121"/>
    </source>
</evidence>
<keyword evidence="1 5" id="KW-0349">Heme</keyword>
<dbReference type="SUPFAM" id="SSF55856">
    <property type="entry name" value="Cytochrome b5-like heme/steroid binding domain"/>
    <property type="match status" value="1"/>
</dbReference>
<dbReference type="InParanoid" id="A0A2R5G273"/>
<comment type="caution">
    <text evidence="8">The sequence shown here is derived from an EMBL/GenBank/DDBJ whole genome shotgun (WGS) entry which is preliminary data.</text>
</comment>